<dbReference type="InterPro" id="IPR005135">
    <property type="entry name" value="Endo/exonuclease/phosphatase"/>
</dbReference>
<dbReference type="Pfam" id="PF03372">
    <property type="entry name" value="Exo_endo_phos"/>
    <property type="match status" value="1"/>
</dbReference>
<dbReference type="SUPFAM" id="SSF56219">
    <property type="entry name" value="DNase I-like"/>
    <property type="match status" value="1"/>
</dbReference>
<feature type="region of interest" description="Disordered" evidence="1">
    <location>
        <begin position="264"/>
        <end position="283"/>
    </location>
</feature>
<evidence type="ECO:0000313" key="4">
    <source>
        <dbReference type="Proteomes" id="UP000183982"/>
    </source>
</evidence>
<dbReference type="Proteomes" id="UP000183982">
    <property type="component" value="Unassembled WGS sequence"/>
</dbReference>
<keyword evidence="3" id="KW-0378">Hydrolase</keyword>
<dbReference type="Gene3D" id="3.60.10.10">
    <property type="entry name" value="Endonuclease/exonuclease/phosphatase"/>
    <property type="match status" value="1"/>
</dbReference>
<keyword evidence="3" id="KW-0540">Nuclease</keyword>
<name>A0A1M6BD92_9RHOB</name>
<dbReference type="AlphaFoldDB" id="A0A1M6BD92"/>
<organism evidence="3 4">
    <name type="scientific">Shimia gijangensis</name>
    <dbReference type="NCBI Taxonomy" id="1470563"/>
    <lineage>
        <taxon>Bacteria</taxon>
        <taxon>Pseudomonadati</taxon>
        <taxon>Pseudomonadota</taxon>
        <taxon>Alphaproteobacteria</taxon>
        <taxon>Rhodobacterales</taxon>
        <taxon>Roseobacteraceae</taxon>
    </lineage>
</organism>
<dbReference type="InterPro" id="IPR036691">
    <property type="entry name" value="Endo/exonu/phosph_ase_sf"/>
</dbReference>
<dbReference type="GO" id="GO:0004519">
    <property type="term" value="F:endonuclease activity"/>
    <property type="evidence" value="ECO:0007669"/>
    <property type="project" value="UniProtKB-KW"/>
</dbReference>
<evidence type="ECO:0000256" key="1">
    <source>
        <dbReference type="SAM" id="MobiDB-lite"/>
    </source>
</evidence>
<accession>A0A1M6BD92</accession>
<evidence type="ECO:0000259" key="2">
    <source>
        <dbReference type="Pfam" id="PF03372"/>
    </source>
</evidence>
<dbReference type="RefSeq" id="WP_245815113.1">
    <property type="nucleotide sequence ID" value="NZ_FQZQ01000001.1"/>
</dbReference>
<keyword evidence="3" id="KW-0269">Exonuclease</keyword>
<feature type="domain" description="Endonuclease/exonuclease/phosphatase" evidence="2">
    <location>
        <begin position="11"/>
        <end position="311"/>
    </location>
</feature>
<reference evidence="4" key="1">
    <citation type="submission" date="2016-11" db="EMBL/GenBank/DDBJ databases">
        <authorList>
            <person name="Varghese N."/>
            <person name="Submissions S."/>
        </authorList>
    </citation>
    <scope>NUCLEOTIDE SEQUENCE [LARGE SCALE GENOMIC DNA]</scope>
    <source>
        <strain evidence="4">DSM 100564</strain>
    </source>
</reference>
<evidence type="ECO:0000313" key="3">
    <source>
        <dbReference type="EMBL" id="SHI46423.1"/>
    </source>
</evidence>
<protein>
    <submittedName>
        <fullName evidence="3">Endonuclease/Exonuclease/phosphatase family protein</fullName>
    </submittedName>
</protein>
<sequence length="339" mass="36714">MPLAAETVRVATYNVELYRKGPGLMLRDILRGDPQAEAAARVIAHVGPDVVVLQGVDYDAEHHGAGALRDLIAEAGLHYPHIFALLPSTGMPTGQDMNGDGRTGGPADAQGFGYFSGQRGMVVLSRWQIDTDAVQDFSDLLWRDLPGATLPSLDNKPFPSEQAQAIQRLSSTGHWIVPITLPNAPPMTLMAFSATPPVFDGPEDRNGLRNADEIRLWARVLDGQLGDAPTKRFFILGDGNLDPIKGQGRHAAIKTLLVHSQLQDSQPASTAGGADTVDWPDPSPGDMRVDYVLPSADWTVQKSGVFWPAPDEYLAEDVAQASRHRLVWVDVSVMESPDF</sequence>
<proteinExistence type="predicted"/>
<keyword evidence="3" id="KW-0255">Endonuclease</keyword>
<dbReference type="STRING" id="1470563.SAMN05444000_101187"/>
<dbReference type="EMBL" id="FQZQ01000001">
    <property type="protein sequence ID" value="SHI46423.1"/>
    <property type="molecule type" value="Genomic_DNA"/>
</dbReference>
<keyword evidence="4" id="KW-1185">Reference proteome</keyword>
<gene>
    <name evidence="3" type="ORF">SAMN05444000_101187</name>
</gene>
<dbReference type="GO" id="GO:0004527">
    <property type="term" value="F:exonuclease activity"/>
    <property type="evidence" value="ECO:0007669"/>
    <property type="project" value="UniProtKB-KW"/>
</dbReference>